<accession>A0A411PI61</accession>
<dbReference type="OrthoDB" id="9794717at2"/>
<dbReference type="InterPro" id="IPR029132">
    <property type="entry name" value="CBAH/NAAA_C"/>
</dbReference>
<keyword evidence="3" id="KW-0732">Signal</keyword>
<dbReference type="GO" id="GO:0016787">
    <property type="term" value="F:hydrolase activity"/>
    <property type="evidence" value="ECO:0007669"/>
    <property type="project" value="UniProtKB-KW"/>
</dbReference>
<organism evidence="5 6">
    <name type="scientific">Shewanella maritima</name>
    <dbReference type="NCBI Taxonomy" id="2520507"/>
    <lineage>
        <taxon>Bacteria</taxon>
        <taxon>Pseudomonadati</taxon>
        <taxon>Pseudomonadota</taxon>
        <taxon>Gammaproteobacteria</taxon>
        <taxon>Alteromonadales</taxon>
        <taxon>Shewanellaceae</taxon>
        <taxon>Shewanella</taxon>
    </lineage>
</organism>
<sequence length="336" mass="37320">MNNSIISKKSLAIAALAATSMFAISDIAQACSNFNFNANGNTFVGRTMEWPGELNAQVALVPQQHQFSYGTSKYGFVGIMHQDELFSSGLNEHGLNGEALVLGESQFAPEGQEQLKSGDLVGFVLSNAKNVDEAEALLKQHKVSIAAYDVVDGLHLATHFAFNDGKRAIVVEYQDGSGYPTIFENKLGVMTNDPSYQTQQSLAAMLVDGGKTQFSEETFAAFDMSPIGRFQKLTALHQTQDLQLVKSDFDAVNRAWNMINSVDIPQGALYWRFASDLPQFTSFANVVDINNKDYYFRTYDNMDVRKIDLNSINFKQAKFISKSIFKTGDYQEYSFK</sequence>
<feature type="signal peptide" evidence="3">
    <location>
        <begin position="1"/>
        <end position="30"/>
    </location>
</feature>
<dbReference type="InterPro" id="IPR029055">
    <property type="entry name" value="Ntn_hydrolases_N"/>
</dbReference>
<name>A0A411PI61_9GAMM</name>
<gene>
    <name evidence="5" type="ORF">EXU30_10290</name>
</gene>
<evidence type="ECO:0000259" key="4">
    <source>
        <dbReference type="Pfam" id="PF02275"/>
    </source>
</evidence>
<dbReference type="RefSeq" id="WP_130599767.1">
    <property type="nucleotide sequence ID" value="NZ_CP036200.1"/>
</dbReference>
<dbReference type="InterPro" id="IPR052193">
    <property type="entry name" value="Peptidase_C59"/>
</dbReference>
<dbReference type="PANTHER" id="PTHR35527">
    <property type="entry name" value="CHOLOYLGLYCINE HYDROLASE"/>
    <property type="match status" value="1"/>
</dbReference>
<proteinExistence type="inferred from homology"/>
<evidence type="ECO:0000256" key="3">
    <source>
        <dbReference type="SAM" id="SignalP"/>
    </source>
</evidence>
<evidence type="ECO:0000313" key="6">
    <source>
        <dbReference type="Proteomes" id="UP000291106"/>
    </source>
</evidence>
<dbReference type="PANTHER" id="PTHR35527:SF2">
    <property type="entry name" value="HYDROLASE"/>
    <property type="match status" value="1"/>
</dbReference>
<keyword evidence="2 5" id="KW-0378">Hydrolase</keyword>
<dbReference type="AlphaFoldDB" id="A0A411PI61"/>
<feature type="chain" id="PRO_5019512212" evidence="3">
    <location>
        <begin position="31"/>
        <end position="336"/>
    </location>
</feature>
<keyword evidence="6" id="KW-1185">Reference proteome</keyword>
<dbReference type="Pfam" id="PF02275">
    <property type="entry name" value="CBAH"/>
    <property type="match status" value="1"/>
</dbReference>
<dbReference type="KEGG" id="smai:EXU30_10290"/>
<dbReference type="Gene3D" id="3.60.60.10">
    <property type="entry name" value="Penicillin V Acylase, Chain A"/>
    <property type="match status" value="1"/>
</dbReference>
<dbReference type="EMBL" id="CP036200">
    <property type="protein sequence ID" value="QBF83040.1"/>
    <property type="molecule type" value="Genomic_DNA"/>
</dbReference>
<protein>
    <submittedName>
        <fullName evidence="5">Linear amide C-N hydrolase</fullName>
    </submittedName>
</protein>
<feature type="domain" description="Choloylglycine hydrolase/NAAA C-terminal" evidence="4">
    <location>
        <begin position="31"/>
        <end position="314"/>
    </location>
</feature>
<comment type="similarity">
    <text evidence="1">Belongs to the peptidase C59 family.</text>
</comment>
<evidence type="ECO:0000256" key="1">
    <source>
        <dbReference type="ARBA" id="ARBA00006625"/>
    </source>
</evidence>
<evidence type="ECO:0000313" key="5">
    <source>
        <dbReference type="EMBL" id="QBF83040.1"/>
    </source>
</evidence>
<dbReference type="SUPFAM" id="SSF56235">
    <property type="entry name" value="N-terminal nucleophile aminohydrolases (Ntn hydrolases)"/>
    <property type="match status" value="1"/>
</dbReference>
<evidence type="ECO:0000256" key="2">
    <source>
        <dbReference type="ARBA" id="ARBA00022801"/>
    </source>
</evidence>
<dbReference type="Proteomes" id="UP000291106">
    <property type="component" value="Chromosome"/>
</dbReference>
<reference evidence="5 6" key="1">
    <citation type="submission" date="2019-02" db="EMBL/GenBank/DDBJ databases">
        <title>Shewanella sp. D4-2 isolated from Dokdo Island.</title>
        <authorList>
            <person name="Baek K."/>
        </authorList>
    </citation>
    <scope>NUCLEOTIDE SEQUENCE [LARGE SCALE GENOMIC DNA]</scope>
    <source>
        <strain evidence="5 6">D4-2</strain>
    </source>
</reference>